<proteinExistence type="predicted"/>
<accession>A0AAD3P2R1</accession>
<keyword evidence="2" id="KW-1185">Reference proteome</keyword>
<dbReference type="EMBL" id="BSYO01000001">
    <property type="protein sequence ID" value="GMG98408.1"/>
    <property type="molecule type" value="Genomic_DNA"/>
</dbReference>
<comment type="caution">
    <text evidence="1">The sequence shown here is derived from an EMBL/GenBank/DDBJ whole genome shotgun (WGS) entry which is preliminary data.</text>
</comment>
<name>A0AAD3P2R1_NEPGR</name>
<protein>
    <submittedName>
        <fullName evidence="1">Uncharacterized protein</fullName>
    </submittedName>
</protein>
<evidence type="ECO:0000313" key="2">
    <source>
        <dbReference type="Proteomes" id="UP001279734"/>
    </source>
</evidence>
<dbReference type="GO" id="GO:0003700">
    <property type="term" value="F:DNA-binding transcription factor activity"/>
    <property type="evidence" value="ECO:0007669"/>
    <property type="project" value="InterPro"/>
</dbReference>
<dbReference type="Proteomes" id="UP001279734">
    <property type="component" value="Unassembled WGS sequence"/>
</dbReference>
<gene>
    <name evidence="1" type="ORF">Nepgr_000248</name>
</gene>
<dbReference type="InterPro" id="IPR043561">
    <property type="entry name" value="LHW-like"/>
</dbReference>
<sequence>MAKVAKEPRRQKAEGAMKPLVQNYRVDRTKVAKGRSTRRRMKRTEFTVYFFSLVSSFIDNGLPEHDRREFGSQEKEERWTEDEAVGERIVLFAMVHLLEEALKFFCGVNQCGLMLFNGRSAVKTLSCQCRKNAIMNPCHALLFLALPGLEFTLVDLKGPCARRRVLNEDSSQFTAGTQIIAVIPVIPHGVIQFGSSLAIIENIGYMHKVKSIILQLVSVDSSKNLKKTSCGPFSVKGFNTHGNSIQASGLASNSSNPPLDQIQVTLQSTASTLQITNLTQSCESHGDHCQSKINQQVSGFNHSQSNGNFSSFMGVPVVQDAVSQEGISQSLGALNYFVTSGFARNKGLFLSASGGVCANILTDRSILADDLNGQDVDSSTEEVVAFLMLYISLLRVSCFQMASIMFITLQMLDRKRKYVPRKGEGYDLDEMVSMPSSNEKEFMPLRKFIHLPFDDFQNRNDLATSIANGVHDVSVLLKDNIEGGATWTFEVGRCHVNFSWRCYVKSKGSFW</sequence>
<evidence type="ECO:0000313" key="1">
    <source>
        <dbReference type="EMBL" id="GMG98408.1"/>
    </source>
</evidence>
<dbReference type="AlphaFoldDB" id="A0AAD3P2R1"/>
<dbReference type="PANTHER" id="PTHR46196">
    <property type="entry name" value="TRANSCRIPTION FACTOR BHLH155-LIKE ISOFORM X1-RELATED"/>
    <property type="match status" value="1"/>
</dbReference>
<organism evidence="1 2">
    <name type="scientific">Nepenthes gracilis</name>
    <name type="common">Slender pitcher plant</name>
    <dbReference type="NCBI Taxonomy" id="150966"/>
    <lineage>
        <taxon>Eukaryota</taxon>
        <taxon>Viridiplantae</taxon>
        <taxon>Streptophyta</taxon>
        <taxon>Embryophyta</taxon>
        <taxon>Tracheophyta</taxon>
        <taxon>Spermatophyta</taxon>
        <taxon>Magnoliopsida</taxon>
        <taxon>eudicotyledons</taxon>
        <taxon>Gunneridae</taxon>
        <taxon>Pentapetalae</taxon>
        <taxon>Caryophyllales</taxon>
        <taxon>Nepenthaceae</taxon>
        <taxon>Nepenthes</taxon>
    </lineage>
</organism>
<dbReference type="PANTHER" id="PTHR46196:SF4">
    <property type="entry name" value="TRANSCRIPTION FACTOR LHW"/>
    <property type="match status" value="1"/>
</dbReference>
<reference evidence="1" key="1">
    <citation type="submission" date="2023-05" db="EMBL/GenBank/DDBJ databases">
        <title>Nepenthes gracilis genome sequencing.</title>
        <authorList>
            <person name="Fukushima K."/>
        </authorList>
    </citation>
    <scope>NUCLEOTIDE SEQUENCE</scope>
    <source>
        <strain evidence="1">SING2019-196</strain>
    </source>
</reference>